<dbReference type="OMA" id="YVLYAQM"/>
<evidence type="ECO:0000256" key="4">
    <source>
        <dbReference type="ARBA" id="ARBA00022989"/>
    </source>
</evidence>
<organism evidence="8 9">
    <name type="scientific">Spraguea lophii (strain 42_110)</name>
    <name type="common">Microsporidian parasite</name>
    <dbReference type="NCBI Taxonomy" id="1358809"/>
    <lineage>
        <taxon>Eukaryota</taxon>
        <taxon>Fungi</taxon>
        <taxon>Fungi incertae sedis</taxon>
        <taxon>Microsporidia</taxon>
        <taxon>Spragueidae</taxon>
        <taxon>Spraguea</taxon>
    </lineage>
</organism>
<dbReference type="HOGENOM" id="CLU_004790_3_1_1"/>
<dbReference type="SUPFAM" id="SSF103473">
    <property type="entry name" value="MFS general substrate transporter"/>
    <property type="match status" value="1"/>
</dbReference>
<dbReference type="Proteomes" id="UP000014978">
    <property type="component" value="Unassembled WGS sequence"/>
</dbReference>
<feature type="transmembrane region" description="Helical" evidence="7">
    <location>
        <begin position="446"/>
        <end position="469"/>
    </location>
</feature>
<sequence length="502" mass="57156">MKYLPLILIVSNEFCERFCFYGLRSLLFPFLREKLSMSVQHSTIIVHLFYVSCYLFAIVGGILSDSIWGRFKTILILSLFYIVGCFMLFFVSLLESNLYLFFLGLALISIGTGGIKPAISTFGGDQFRNNSKKELSTFFSVFYFFINAGAMLSVFITPILSNLGCLDNDTCYPLSFGLPTLLLMISIILFTLGSDQFIKLAPNSALLERIFLVFTGKTENKGKNDGIENLKKEFEEQIFDDIIYKYANDAAIQHSFISEPNSATNKEQKQCEMFFKPVDITHPTKIEKESENTQIEDKNELQTIKSLFKVFLPTSCFWMVYDQQSSSWIEQADKMNLKIFNTRILPAQMQSFNAILTLLFIPIFNKLIYPRISLAPVQKMGIGMICASLSFIIAAIVETVNRNHQISILYQIPQYILIVAGEIFLVITGLEFAYTNSPKDYKSIILSAWLLMVSIGNSLVIIITSLNLFPPTNKEIYSFLFYAFICLISSIPLFTSKYKNEK</sequence>
<name>S7XK66_SPRLO</name>
<feature type="transmembrane region" description="Helical" evidence="7">
    <location>
        <begin position="99"/>
        <end position="119"/>
    </location>
</feature>
<dbReference type="GO" id="GO:0016020">
    <property type="term" value="C:membrane"/>
    <property type="evidence" value="ECO:0007669"/>
    <property type="project" value="UniProtKB-SubCell"/>
</dbReference>
<dbReference type="Pfam" id="PF00854">
    <property type="entry name" value="PTR2"/>
    <property type="match status" value="1"/>
</dbReference>
<evidence type="ECO:0000256" key="1">
    <source>
        <dbReference type="ARBA" id="ARBA00004141"/>
    </source>
</evidence>
<feature type="transmembrane region" description="Helical" evidence="7">
    <location>
        <begin position="140"/>
        <end position="160"/>
    </location>
</feature>
<dbReference type="InterPro" id="IPR036259">
    <property type="entry name" value="MFS_trans_sf"/>
</dbReference>
<protein>
    <submittedName>
        <fullName evidence="8">Peptide transporter</fullName>
    </submittedName>
</protein>
<keyword evidence="6" id="KW-0813">Transport</keyword>
<evidence type="ECO:0000256" key="6">
    <source>
        <dbReference type="RuleBase" id="RU003755"/>
    </source>
</evidence>
<feature type="transmembrane region" description="Helical" evidence="7">
    <location>
        <begin position="412"/>
        <end position="434"/>
    </location>
</feature>
<dbReference type="FunCoup" id="S7XK66">
    <property type="interactions" value="89"/>
</dbReference>
<comment type="caution">
    <text evidence="8">The sequence shown here is derived from an EMBL/GenBank/DDBJ whole genome shotgun (WGS) entry which is preliminary data.</text>
</comment>
<dbReference type="InterPro" id="IPR000109">
    <property type="entry name" value="POT_fam"/>
</dbReference>
<dbReference type="GO" id="GO:0022857">
    <property type="term" value="F:transmembrane transporter activity"/>
    <property type="evidence" value="ECO:0007669"/>
    <property type="project" value="InterPro"/>
</dbReference>
<evidence type="ECO:0000256" key="3">
    <source>
        <dbReference type="ARBA" id="ARBA00022692"/>
    </source>
</evidence>
<dbReference type="InParanoid" id="S7XK66"/>
<gene>
    <name evidence="8" type="ORF">SLOPH_1417</name>
</gene>
<dbReference type="VEuPathDB" id="MicrosporidiaDB:SLOPH_1417"/>
<keyword evidence="4 7" id="KW-1133">Transmembrane helix</keyword>
<dbReference type="InterPro" id="IPR018456">
    <property type="entry name" value="PTR2_symporter_CS"/>
</dbReference>
<dbReference type="Gene3D" id="1.20.1250.20">
    <property type="entry name" value="MFS general substrate transporter like domains"/>
    <property type="match status" value="1"/>
</dbReference>
<keyword evidence="3 6" id="KW-0812">Transmembrane</keyword>
<comment type="subcellular location">
    <subcellularLocation>
        <location evidence="1 6">Membrane</location>
        <topology evidence="1 6">Multi-pass membrane protein</topology>
    </subcellularLocation>
</comment>
<feature type="transmembrane region" description="Helical" evidence="7">
    <location>
        <begin position="74"/>
        <end position="93"/>
    </location>
</feature>
<feature type="transmembrane region" description="Helical" evidence="7">
    <location>
        <begin position="352"/>
        <end position="369"/>
    </location>
</feature>
<dbReference type="PROSITE" id="PS01022">
    <property type="entry name" value="PTR2_1"/>
    <property type="match status" value="1"/>
</dbReference>
<feature type="transmembrane region" description="Helical" evidence="7">
    <location>
        <begin position="381"/>
        <end position="400"/>
    </location>
</feature>
<keyword evidence="9" id="KW-1185">Reference proteome</keyword>
<feature type="transmembrane region" description="Helical" evidence="7">
    <location>
        <begin position="476"/>
        <end position="495"/>
    </location>
</feature>
<proteinExistence type="inferred from homology"/>
<dbReference type="AlphaFoldDB" id="S7XK66"/>
<evidence type="ECO:0000256" key="7">
    <source>
        <dbReference type="SAM" id="Phobius"/>
    </source>
</evidence>
<comment type="similarity">
    <text evidence="2 6">Belongs to the major facilitator superfamily. Proton-dependent oligopeptide transporter (POT/PTR) (TC 2.A.17) family.</text>
</comment>
<dbReference type="OrthoDB" id="8904098at2759"/>
<dbReference type="PANTHER" id="PTHR11654">
    <property type="entry name" value="OLIGOPEPTIDE TRANSPORTER-RELATED"/>
    <property type="match status" value="1"/>
</dbReference>
<reference evidence="9" key="1">
    <citation type="journal article" date="2013" name="PLoS Genet.">
        <title>The genome of Spraguea lophii and the basis of host-microsporidian interactions.</title>
        <authorList>
            <person name="Campbell S.E."/>
            <person name="Williams T.A."/>
            <person name="Yousuf A."/>
            <person name="Soanes D.M."/>
            <person name="Paszkiewicz K.H."/>
            <person name="Williams B.A.P."/>
        </authorList>
    </citation>
    <scope>NUCLEOTIDE SEQUENCE [LARGE SCALE GENOMIC DNA]</scope>
    <source>
        <strain evidence="9">42_110</strain>
    </source>
</reference>
<keyword evidence="5 7" id="KW-0472">Membrane</keyword>
<evidence type="ECO:0000313" key="9">
    <source>
        <dbReference type="Proteomes" id="UP000014978"/>
    </source>
</evidence>
<dbReference type="GO" id="GO:0006857">
    <property type="term" value="P:oligopeptide transport"/>
    <property type="evidence" value="ECO:0007669"/>
    <property type="project" value="InterPro"/>
</dbReference>
<accession>S7XK66</accession>
<dbReference type="PROSITE" id="PS01023">
    <property type="entry name" value="PTR2_2"/>
    <property type="match status" value="1"/>
</dbReference>
<feature type="transmembrane region" description="Helical" evidence="7">
    <location>
        <begin position="172"/>
        <end position="192"/>
    </location>
</feature>
<feature type="transmembrane region" description="Helical" evidence="7">
    <location>
        <begin position="39"/>
        <end position="62"/>
    </location>
</feature>
<evidence type="ECO:0000313" key="8">
    <source>
        <dbReference type="EMBL" id="EPR79454.1"/>
    </source>
</evidence>
<dbReference type="EMBL" id="ATCN01000248">
    <property type="protein sequence ID" value="EPR79454.1"/>
    <property type="molecule type" value="Genomic_DNA"/>
</dbReference>
<evidence type="ECO:0000256" key="2">
    <source>
        <dbReference type="ARBA" id="ARBA00005982"/>
    </source>
</evidence>
<evidence type="ECO:0000256" key="5">
    <source>
        <dbReference type="ARBA" id="ARBA00023136"/>
    </source>
</evidence>